<organism evidence="2 3">
    <name type="scientific">Dactylonectria macrodidyma</name>
    <dbReference type="NCBI Taxonomy" id="307937"/>
    <lineage>
        <taxon>Eukaryota</taxon>
        <taxon>Fungi</taxon>
        <taxon>Dikarya</taxon>
        <taxon>Ascomycota</taxon>
        <taxon>Pezizomycotina</taxon>
        <taxon>Sordariomycetes</taxon>
        <taxon>Hypocreomycetidae</taxon>
        <taxon>Hypocreales</taxon>
        <taxon>Nectriaceae</taxon>
        <taxon>Dactylonectria</taxon>
    </lineage>
</organism>
<dbReference type="PANTHER" id="PTHR46082">
    <property type="entry name" value="ATP/GTP-BINDING PROTEIN-RELATED"/>
    <property type="match status" value="1"/>
</dbReference>
<name>A0A9P9FS27_9HYPO</name>
<evidence type="ECO:0000259" key="1">
    <source>
        <dbReference type="Pfam" id="PF00931"/>
    </source>
</evidence>
<dbReference type="SUPFAM" id="SSF52540">
    <property type="entry name" value="P-loop containing nucleoside triphosphate hydrolases"/>
    <property type="match status" value="1"/>
</dbReference>
<gene>
    <name evidence="2" type="ORF">EDB81DRAFT_864935</name>
</gene>
<dbReference type="Pfam" id="PF13424">
    <property type="entry name" value="TPR_12"/>
    <property type="match status" value="1"/>
</dbReference>
<keyword evidence="2" id="KW-0378">Hydrolase</keyword>
<dbReference type="InterPro" id="IPR011990">
    <property type="entry name" value="TPR-like_helical_dom_sf"/>
</dbReference>
<dbReference type="Pfam" id="PF00931">
    <property type="entry name" value="NB-ARC"/>
    <property type="match status" value="1"/>
</dbReference>
<dbReference type="EMBL" id="JAGMUV010000002">
    <property type="protein sequence ID" value="KAH7170910.1"/>
    <property type="molecule type" value="Genomic_DNA"/>
</dbReference>
<dbReference type="GO" id="GO:0043531">
    <property type="term" value="F:ADP binding"/>
    <property type="evidence" value="ECO:0007669"/>
    <property type="project" value="InterPro"/>
</dbReference>
<dbReference type="Proteomes" id="UP000738349">
    <property type="component" value="Unassembled WGS sequence"/>
</dbReference>
<protein>
    <submittedName>
        <fullName evidence="2">P-loop containing nucleoside triphosphate hydrolase protein</fullName>
    </submittedName>
</protein>
<comment type="caution">
    <text evidence="2">The sequence shown here is derived from an EMBL/GenBank/DDBJ whole genome shotgun (WGS) entry which is preliminary data.</text>
</comment>
<proteinExistence type="predicted"/>
<dbReference type="Gene3D" id="3.40.50.300">
    <property type="entry name" value="P-loop containing nucleotide triphosphate hydrolases"/>
    <property type="match status" value="1"/>
</dbReference>
<dbReference type="Gene3D" id="1.25.40.10">
    <property type="entry name" value="Tetratricopeptide repeat domain"/>
    <property type="match status" value="1"/>
</dbReference>
<feature type="domain" description="NB-ARC" evidence="1">
    <location>
        <begin position="46"/>
        <end position="199"/>
    </location>
</feature>
<dbReference type="SUPFAM" id="SSF48452">
    <property type="entry name" value="TPR-like"/>
    <property type="match status" value="1"/>
</dbReference>
<evidence type="ECO:0000313" key="2">
    <source>
        <dbReference type="EMBL" id="KAH7170910.1"/>
    </source>
</evidence>
<reference evidence="2" key="1">
    <citation type="journal article" date="2021" name="Nat. Commun.">
        <title>Genetic determinants of endophytism in the Arabidopsis root mycobiome.</title>
        <authorList>
            <person name="Mesny F."/>
            <person name="Miyauchi S."/>
            <person name="Thiergart T."/>
            <person name="Pickel B."/>
            <person name="Atanasova L."/>
            <person name="Karlsson M."/>
            <person name="Huettel B."/>
            <person name="Barry K.W."/>
            <person name="Haridas S."/>
            <person name="Chen C."/>
            <person name="Bauer D."/>
            <person name="Andreopoulos W."/>
            <person name="Pangilinan J."/>
            <person name="LaButti K."/>
            <person name="Riley R."/>
            <person name="Lipzen A."/>
            <person name="Clum A."/>
            <person name="Drula E."/>
            <person name="Henrissat B."/>
            <person name="Kohler A."/>
            <person name="Grigoriev I.V."/>
            <person name="Martin F.M."/>
            <person name="Hacquard S."/>
        </authorList>
    </citation>
    <scope>NUCLEOTIDE SEQUENCE</scope>
    <source>
        <strain evidence="2">MPI-CAGE-AT-0147</strain>
    </source>
</reference>
<dbReference type="InterPro" id="IPR002182">
    <property type="entry name" value="NB-ARC"/>
</dbReference>
<evidence type="ECO:0000313" key="3">
    <source>
        <dbReference type="Proteomes" id="UP000738349"/>
    </source>
</evidence>
<dbReference type="OrthoDB" id="5243393at2759"/>
<dbReference type="PANTHER" id="PTHR46082:SF6">
    <property type="entry name" value="AAA+ ATPASE DOMAIN-CONTAINING PROTEIN-RELATED"/>
    <property type="match status" value="1"/>
</dbReference>
<dbReference type="InterPro" id="IPR027417">
    <property type="entry name" value="P-loop_NTPase"/>
</dbReference>
<dbReference type="AlphaFoldDB" id="A0A9P9FS27"/>
<keyword evidence="3" id="KW-1185">Reference proteome</keyword>
<dbReference type="InterPro" id="IPR053137">
    <property type="entry name" value="NLR-like"/>
</dbReference>
<sequence>MANNDVETISAGGQARIHIGNNYFGGQSLPTGIATSFSSHVNDDNTDDCQRIAIHGLGGIGKTQIALEVAFQVRDQHPDCSIFWVPAVDAIGFENAYRDIGRRPKVAGIDGEKADVKSLVKTALERTSQWLLVVDNADDTGLLFGNTTLSKYLPSSPQGYILFTTRNRNVVVQLDIRGKDTIAVEEMSSDEALELLKCHLHEDQMKDTEVTLQLLKFLTYLPLAIRQASAFTAQTGMTTTKYLGHCESSNNTLVRLLSKTFEDRRRNDARRNPITMTWLISFEHIFRDYPLATQYLRLMSFLAEKNIHASLLPPAQDELEADEAIGALKPYSLITQWDGQDAYDIHRLRGEHGFWAARVMERLSAIFISPKYENPYVRIRSLPHLQHFLEVWNDVHDGVTEPLYLSVIATSLYWRGEYEEEEKTLRQALEQSAKRRKSLLGTGHPSALEATENLSTVLVGQGRYQESEQLLREVLRLKMSVLGIERPETFASMSRLALIVCLQRKYEMAKPLMKQTVQTMERTKLVIATRNKE</sequence>
<accession>A0A9P9FS27</accession>
<dbReference type="GO" id="GO:0016787">
    <property type="term" value="F:hydrolase activity"/>
    <property type="evidence" value="ECO:0007669"/>
    <property type="project" value="UniProtKB-KW"/>
</dbReference>